<organism evidence="3 4">
    <name type="scientific">Dehalogenimonas alkenigignens</name>
    <dbReference type="NCBI Taxonomy" id="1217799"/>
    <lineage>
        <taxon>Bacteria</taxon>
        <taxon>Bacillati</taxon>
        <taxon>Chloroflexota</taxon>
        <taxon>Dehalococcoidia</taxon>
        <taxon>Dehalococcoidales</taxon>
        <taxon>Dehalococcoidaceae</taxon>
        <taxon>Dehalogenimonas</taxon>
    </lineage>
</organism>
<dbReference type="Proteomes" id="UP000053947">
    <property type="component" value="Unassembled WGS sequence"/>
</dbReference>
<evidence type="ECO:0000256" key="1">
    <source>
        <dbReference type="SAM" id="Phobius"/>
    </source>
</evidence>
<name>A0A0W0GGN2_9CHLR</name>
<dbReference type="EMBL" id="LFDV01000002">
    <property type="protein sequence ID" value="KTB47722.1"/>
    <property type="molecule type" value="Genomic_DNA"/>
</dbReference>
<dbReference type="PATRIC" id="fig|1217799.6.peg.584"/>
<dbReference type="AlphaFoldDB" id="A0A0W0GGN2"/>
<feature type="transmembrane region" description="Helical" evidence="1">
    <location>
        <begin position="191"/>
        <end position="207"/>
    </location>
</feature>
<dbReference type="STRING" id="1217799.DEALK_05670"/>
<keyword evidence="1" id="KW-1133">Transmembrane helix</keyword>
<dbReference type="PANTHER" id="PTHR30373">
    <property type="entry name" value="UPF0603 PROTEIN YGCG"/>
    <property type="match status" value="1"/>
</dbReference>
<feature type="domain" description="TPM" evidence="2">
    <location>
        <begin position="43"/>
        <end position="166"/>
    </location>
</feature>
<dbReference type="InterPro" id="IPR007621">
    <property type="entry name" value="TPM_dom"/>
</dbReference>
<dbReference type="Pfam" id="PF04536">
    <property type="entry name" value="TPM_phosphatase"/>
    <property type="match status" value="1"/>
</dbReference>
<keyword evidence="1" id="KW-0472">Membrane</keyword>
<evidence type="ECO:0000259" key="2">
    <source>
        <dbReference type="Pfam" id="PF04536"/>
    </source>
</evidence>
<evidence type="ECO:0000313" key="3">
    <source>
        <dbReference type="EMBL" id="KTB47722.1"/>
    </source>
</evidence>
<dbReference type="RefSeq" id="WP_222101655.1">
    <property type="nucleotide sequence ID" value="NZ_KQ758903.1"/>
</dbReference>
<evidence type="ECO:0000313" key="4">
    <source>
        <dbReference type="Proteomes" id="UP000053947"/>
    </source>
</evidence>
<dbReference type="PANTHER" id="PTHR30373:SF2">
    <property type="entry name" value="UPF0603 PROTEIN YGCG"/>
    <property type="match status" value="1"/>
</dbReference>
<keyword evidence="1" id="KW-0812">Transmembrane</keyword>
<accession>A0A0W0GGN2</accession>
<proteinExistence type="predicted"/>
<keyword evidence="4" id="KW-1185">Reference proteome</keyword>
<protein>
    <submittedName>
        <fullName evidence="3">Beta-propeller domains of methanol dehydrogenase type</fullName>
    </submittedName>
</protein>
<feature type="transmembrane region" description="Helical" evidence="1">
    <location>
        <begin position="214"/>
        <end position="231"/>
    </location>
</feature>
<feature type="transmembrane region" description="Helical" evidence="1">
    <location>
        <begin position="237"/>
        <end position="255"/>
    </location>
</feature>
<gene>
    <name evidence="3" type="ORF">DEALK_05670</name>
</gene>
<reference evidence="3 4" key="1">
    <citation type="submission" date="2015-06" db="EMBL/GenBank/DDBJ databases">
        <title>Genome sequence of the organohalide-respiring Dehalogenimonas alkenigignens type strain (IP3-3T).</title>
        <authorList>
            <person name="Key T.A."/>
            <person name="Richmond D.P."/>
            <person name="Bowman K.S."/>
            <person name="Cho Y.-J."/>
            <person name="Chun J."/>
            <person name="da Costa M.S."/>
            <person name="Rainey F.A."/>
            <person name="Moe W.M."/>
        </authorList>
    </citation>
    <scope>NUCLEOTIDE SEQUENCE [LARGE SCALE GENOMIC DNA]</scope>
    <source>
        <strain evidence="3 4">IP3-3</strain>
    </source>
</reference>
<sequence length="304" mass="31779">MCRPASISASMRRIFFAVATVGALLLFGGAVWAQTFPPAQGFVSDFAGIIDPFDRDILESRLQVLADENGAEVAVVTIITLDGDTIENYAVRLFEAWGIGQAETDNGVLFITAIAERKVRIEVGYGLEPVITDGRAGRILDNEVLPHFRDGDYSAGIMAGAAAIEELIRSGSPPSFIEDNPLRNIFKDKETLGIVLGIASIYMAGWMSRTRSVWLGGVWGAAVGAVLGLGLGNPWALIGLTLGLGLLGLLLDIVLSRNYQSRTSSGLPTTWYSSGGGFRGGSGGSGFGGFSGGASGGGGASRGW</sequence>
<dbReference type="Gene3D" id="3.10.310.50">
    <property type="match status" value="1"/>
</dbReference>
<comment type="caution">
    <text evidence="3">The sequence shown here is derived from an EMBL/GenBank/DDBJ whole genome shotgun (WGS) entry which is preliminary data.</text>
</comment>